<dbReference type="GO" id="GO:0005886">
    <property type="term" value="C:plasma membrane"/>
    <property type="evidence" value="ECO:0007669"/>
    <property type="project" value="UniProtKB-SubCell"/>
</dbReference>
<dbReference type="EMBL" id="LMCB01000017">
    <property type="protein sequence ID" value="KZL18712.1"/>
    <property type="molecule type" value="Genomic_DNA"/>
</dbReference>
<name>A0A165YCD5_9HYPH</name>
<keyword evidence="12" id="KW-0449">Lipoprotein</keyword>
<evidence type="ECO:0000256" key="11">
    <source>
        <dbReference type="RuleBase" id="RU004181"/>
    </source>
</evidence>
<keyword evidence="4 9" id="KW-0812">Transmembrane</keyword>
<accession>A0A165YCD5</accession>
<comment type="catalytic activity">
    <reaction evidence="9 10">
        <text>Release of signal peptides from bacterial membrane prolipoproteins. Hydrolyzes -Xaa-Yaa-Zaa-|-(S,diacylglyceryl)Cys-, in which Xaa is hydrophobic (preferably Leu), and Yaa (Ala or Ser) and Zaa (Gly or Ala) have small, neutral side chains.</text>
        <dbReference type="EC" id="3.4.23.36"/>
    </reaction>
</comment>
<comment type="similarity">
    <text evidence="1 9 11">Belongs to the peptidase A8 family.</text>
</comment>
<dbReference type="PRINTS" id="PR00781">
    <property type="entry name" value="LIPOSIGPTASE"/>
</dbReference>
<reference evidence="12 13" key="1">
    <citation type="journal article" date="2016" name="Front. Microbiol.">
        <title>Comparative Genomic Analysis Reveals a Diverse Repertoire of Genes Involved in Prokaryote-Eukaryote Interactions within the Pseudovibrio Genus.</title>
        <authorList>
            <person name="Romano S."/>
            <person name="Fernandez-Guerra A."/>
            <person name="Reen F.J."/>
            <person name="Glockner F.O."/>
            <person name="Crowley S.P."/>
            <person name="O'Sullivan O."/>
            <person name="Cotter P.D."/>
            <person name="Adams C."/>
            <person name="Dobson A.D."/>
            <person name="O'Gara F."/>
        </authorList>
    </citation>
    <scope>NUCLEOTIDE SEQUENCE [LARGE SCALE GENOMIC DNA]</scope>
    <source>
        <strain evidence="12 13">Ad2</strain>
    </source>
</reference>
<dbReference type="PROSITE" id="PS00855">
    <property type="entry name" value="SPASE_II"/>
    <property type="match status" value="1"/>
</dbReference>
<dbReference type="NCBIfam" id="TIGR00077">
    <property type="entry name" value="lspA"/>
    <property type="match status" value="1"/>
</dbReference>
<dbReference type="GO" id="GO:0004190">
    <property type="term" value="F:aspartic-type endopeptidase activity"/>
    <property type="evidence" value="ECO:0007669"/>
    <property type="project" value="UniProtKB-UniRule"/>
</dbReference>
<dbReference type="OrthoDB" id="9810259at2"/>
<evidence type="ECO:0000256" key="8">
    <source>
        <dbReference type="ARBA" id="ARBA00023136"/>
    </source>
</evidence>
<dbReference type="AlphaFoldDB" id="A0A165YCD5"/>
<dbReference type="EC" id="3.4.23.36" evidence="9"/>
<evidence type="ECO:0000256" key="9">
    <source>
        <dbReference type="HAMAP-Rule" id="MF_00161"/>
    </source>
</evidence>
<keyword evidence="6 9" id="KW-0378">Hydrolase</keyword>
<dbReference type="PANTHER" id="PTHR33695">
    <property type="entry name" value="LIPOPROTEIN SIGNAL PEPTIDASE"/>
    <property type="match status" value="1"/>
</dbReference>
<feature type="transmembrane region" description="Helical" evidence="9">
    <location>
        <begin position="98"/>
        <end position="115"/>
    </location>
</feature>
<keyword evidence="13" id="KW-1185">Reference proteome</keyword>
<evidence type="ECO:0000256" key="2">
    <source>
        <dbReference type="ARBA" id="ARBA00022475"/>
    </source>
</evidence>
<dbReference type="STRING" id="989403.SAMN05421798_101814"/>
<dbReference type="PANTHER" id="PTHR33695:SF1">
    <property type="entry name" value="LIPOPROTEIN SIGNAL PEPTIDASE"/>
    <property type="match status" value="1"/>
</dbReference>
<comment type="function">
    <text evidence="9 10">This protein specifically catalyzes the removal of signal peptides from prolipoproteins.</text>
</comment>
<comment type="caution">
    <text evidence="9">Lacks conserved residue(s) required for the propagation of feature annotation.</text>
</comment>
<keyword evidence="2 9" id="KW-1003">Cell membrane</keyword>
<feature type="transmembrane region" description="Helical" evidence="9">
    <location>
        <begin position="71"/>
        <end position="91"/>
    </location>
</feature>
<comment type="caution">
    <text evidence="12">The sequence shown here is derived from an EMBL/GenBank/DDBJ whole genome shotgun (WGS) entry which is preliminary data.</text>
</comment>
<protein>
    <recommendedName>
        <fullName evidence="9">Lipoprotein signal peptidase</fullName>
        <ecNumber evidence="9">3.4.23.36</ecNumber>
    </recommendedName>
    <alternativeName>
        <fullName evidence="9">Prolipoprotein signal peptidase</fullName>
    </alternativeName>
    <alternativeName>
        <fullName evidence="9">Signal peptidase II</fullName>
        <shortName evidence="9">SPase II</shortName>
    </alternativeName>
</protein>
<dbReference type="PATRIC" id="fig|989403.3.peg.2379"/>
<keyword evidence="3 9" id="KW-0645">Protease</keyword>
<dbReference type="Proteomes" id="UP000076577">
    <property type="component" value="Unassembled WGS sequence"/>
</dbReference>
<sequence length="168" mass="18603">MKKLKFWGSYSSLVLFLASAGLIVDQLAKFWAVGHFSGTGASPISVGPFLDLVLVWNKGVSYGLFQQTTEIGRWGLAAFTVVASIFIWLWSTRVTKRSEALCLGLILSGALSNGFDRLYYGQVVDYVYFHVGEFSWYVFNLADAWIVLGAAGLLLESLFIGRNKDSRP</sequence>
<keyword evidence="5 9" id="KW-0064">Aspartyl protease</keyword>
<keyword evidence="7 9" id="KW-1133">Transmembrane helix</keyword>
<evidence type="ECO:0000256" key="1">
    <source>
        <dbReference type="ARBA" id="ARBA00006139"/>
    </source>
</evidence>
<feature type="active site" evidence="9">
    <location>
        <position position="143"/>
    </location>
</feature>
<feature type="active site" evidence="9">
    <location>
        <position position="125"/>
    </location>
</feature>
<dbReference type="InterPro" id="IPR001872">
    <property type="entry name" value="Peptidase_A8"/>
</dbReference>
<evidence type="ECO:0000256" key="3">
    <source>
        <dbReference type="ARBA" id="ARBA00022670"/>
    </source>
</evidence>
<organism evidence="12 13">
    <name type="scientific">Pseudovibrio axinellae</name>
    <dbReference type="NCBI Taxonomy" id="989403"/>
    <lineage>
        <taxon>Bacteria</taxon>
        <taxon>Pseudomonadati</taxon>
        <taxon>Pseudomonadota</taxon>
        <taxon>Alphaproteobacteria</taxon>
        <taxon>Hyphomicrobiales</taxon>
        <taxon>Stappiaceae</taxon>
        <taxon>Pseudovibrio</taxon>
    </lineage>
</organism>
<dbReference type="UniPathway" id="UPA00665"/>
<evidence type="ECO:0000256" key="10">
    <source>
        <dbReference type="RuleBase" id="RU000594"/>
    </source>
</evidence>
<proteinExistence type="inferred from homology"/>
<comment type="subcellular location">
    <subcellularLocation>
        <location evidence="9">Cell membrane</location>
        <topology evidence="9">Multi-pass membrane protein</topology>
    </subcellularLocation>
</comment>
<evidence type="ECO:0000256" key="6">
    <source>
        <dbReference type="ARBA" id="ARBA00022801"/>
    </source>
</evidence>
<dbReference type="HAMAP" id="MF_00161">
    <property type="entry name" value="LspA"/>
    <property type="match status" value="1"/>
</dbReference>
<dbReference type="Pfam" id="PF01252">
    <property type="entry name" value="Peptidase_A8"/>
    <property type="match status" value="1"/>
</dbReference>
<dbReference type="GO" id="GO:0006508">
    <property type="term" value="P:proteolysis"/>
    <property type="evidence" value="ECO:0007669"/>
    <property type="project" value="UniProtKB-KW"/>
</dbReference>
<gene>
    <name evidence="9 12" type="primary">lspA</name>
    <name evidence="12" type="ORF">PsAD2_02227</name>
</gene>
<comment type="pathway">
    <text evidence="9">Protein modification; lipoprotein biosynthesis (signal peptide cleavage).</text>
</comment>
<dbReference type="RefSeq" id="WP_068006331.1">
    <property type="nucleotide sequence ID" value="NZ_FOFM01000001.1"/>
</dbReference>
<evidence type="ECO:0000313" key="12">
    <source>
        <dbReference type="EMBL" id="KZL18712.1"/>
    </source>
</evidence>
<evidence type="ECO:0000256" key="5">
    <source>
        <dbReference type="ARBA" id="ARBA00022750"/>
    </source>
</evidence>
<evidence type="ECO:0000256" key="4">
    <source>
        <dbReference type="ARBA" id="ARBA00022692"/>
    </source>
</evidence>
<evidence type="ECO:0000313" key="13">
    <source>
        <dbReference type="Proteomes" id="UP000076577"/>
    </source>
</evidence>
<keyword evidence="8 9" id="KW-0472">Membrane</keyword>
<feature type="transmembrane region" description="Helical" evidence="9">
    <location>
        <begin position="135"/>
        <end position="160"/>
    </location>
</feature>
<evidence type="ECO:0000256" key="7">
    <source>
        <dbReference type="ARBA" id="ARBA00022989"/>
    </source>
</evidence>